<dbReference type="PIRSF" id="PIRSF002849">
    <property type="entry name" value="AAA_ATPase_chaperone_MoxR_prd"/>
    <property type="match status" value="1"/>
</dbReference>
<dbReference type="Pfam" id="PF17863">
    <property type="entry name" value="AAA_lid_2"/>
    <property type="match status" value="1"/>
</dbReference>
<name>A0A5D8QC55_9THEO</name>
<dbReference type="Gene3D" id="3.40.50.300">
    <property type="entry name" value="P-loop containing nucleotide triphosphate hydrolases"/>
    <property type="match status" value="1"/>
</dbReference>
<keyword evidence="1" id="KW-0547">Nucleotide-binding</keyword>
<comment type="similarity">
    <text evidence="3">Belongs to the MoxR family.</text>
</comment>
<dbReference type="FunFam" id="3.40.50.300:FF:000640">
    <property type="entry name" value="MoxR family ATPase"/>
    <property type="match status" value="1"/>
</dbReference>
<comment type="caution">
    <text evidence="6">The sequence shown here is derived from an EMBL/GenBank/DDBJ whole genome shotgun (WGS) entry which is preliminary data.</text>
</comment>
<dbReference type="InterPro" id="IPR027417">
    <property type="entry name" value="P-loop_NTPase"/>
</dbReference>
<evidence type="ECO:0000256" key="2">
    <source>
        <dbReference type="ARBA" id="ARBA00022840"/>
    </source>
</evidence>
<evidence type="ECO:0000256" key="1">
    <source>
        <dbReference type="ARBA" id="ARBA00022741"/>
    </source>
</evidence>
<dbReference type="EMBL" id="VTPS01000011">
    <property type="protein sequence ID" value="TZE81679.1"/>
    <property type="molecule type" value="Genomic_DNA"/>
</dbReference>
<reference evidence="6 7" key="1">
    <citation type="submission" date="2019-08" db="EMBL/GenBank/DDBJ databases">
        <title>Calorimonas adulescens gen. nov., sp. nov., an anaerobic thermophilic bacterium from Sakhalin hot spring.</title>
        <authorList>
            <person name="Khomyakova M.A."/>
            <person name="Merkel A.Y."/>
            <person name="Novikov A."/>
            <person name="Bonch-Osmolovskaya E.A."/>
            <person name="Slobodkin A.I."/>
        </authorList>
    </citation>
    <scope>NUCLEOTIDE SEQUENCE [LARGE SCALE GENOMIC DNA]</scope>
    <source>
        <strain evidence="6 7">A05MB</strain>
    </source>
</reference>
<dbReference type="Proteomes" id="UP000322976">
    <property type="component" value="Unassembled WGS sequence"/>
</dbReference>
<dbReference type="InterPro" id="IPR041628">
    <property type="entry name" value="ChlI/MoxR_AAA_lid"/>
</dbReference>
<feature type="domain" description="ATPase AAA-3" evidence="4">
    <location>
        <begin position="40"/>
        <end position="170"/>
    </location>
</feature>
<dbReference type="PANTHER" id="PTHR42759">
    <property type="entry name" value="MOXR FAMILY PROTEIN"/>
    <property type="match status" value="1"/>
</dbReference>
<accession>A0A5D8QC55</accession>
<proteinExistence type="inferred from homology"/>
<feature type="domain" description="ChlI/MoxR AAA lid" evidence="5">
    <location>
        <begin position="233"/>
        <end position="288"/>
    </location>
</feature>
<evidence type="ECO:0000259" key="5">
    <source>
        <dbReference type="Pfam" id="PF17863"/>
    </source>
</evidence>
<keyword evidence="2" id="KW-0067">ATP-binding</keyword>
<dbReference type="RefSeq" id="WP_149545441.1">
    <property type="nucleotide sequence ID" value="NZ_VTPS01000011.1"/>
</dbReference>
<dbReference type="InterPro" id="IPR050764">
    <property type="entry name" value="CbbQ/NirQ/NorQ/GpvN"/>
</dbReference>
<gene>
    <name evidence="6" type="ORF">FWJ32_08000</name>
</gene>
<organism evidence="6 7">
    <name type="scientific">Calorimonas adulescens</name>
    <dbReference type="NCBI Taxonomy" id="2606906"/>
    <lineage>
        <taxon>Bacteria</taxon>
        <taxon>Bacillati</taxon>
        <taxon>Bacillota</taxon>
        <taxon>Clostridia</taxon>
        <taxon>Thermoanaerobacterales</taxon>
        <taxon>Thermoanaerobacteraceae</taxon>
        <taxon>Calorimonas</taxon>
    </lineage>
</organism>
<dbReference type="GO" id="GO:0005524">
    <property type="term" value="F:ATP binding"/>
    <property type="evidence" value="ECO:0007669"/>
    <property type="project" value="UniProtKB-KW"/>
</dbReference>
<dbReference type="InterPro" id="IPR011703">
    <property type="entry name" value="ATPase_AAA-3"/>
</dbReference>
<dbReference type="AlphaFoldDB" id="A0A5D8QC55"/>
<evidence type="ECO:0000313" key="6">
    <source>
        <dbReference type="EMBL" id="TZE81679.1"/>
    </source>
</evidence>
<evidence type="ECO:0000256" key="3">
    <source>
        <dbReference type="ARBA" id="ARBA00061607"/>
    </source>
</evidence>
<dbReference type="Gene3D" id="1.10.8.80">
    <property type="entry name" value="Magnesium chelatase subunit I, C-Terminal domain"/>
    <property type="match status" value="1"/>
</dbReference>
<evidence type="ECO:0000313" key="7">
    <source>
        <dbReference type="Proteomes" id="UP000322976"/>
    </source>
</evidence>
<dbReference type="Pfam" id="PF07726">
    <property type="entry name" value="AAA_3"/>
    <property type="match status" value="1"/>
</dbReference>
<protein>
    <submittedName>
        <fullName evidence="6">MoxR family ATPase</fullName>
    </submittedName>
</protein>
<keyword evidence="7" id="KW-1185">Reference proteome</keyword>
<dbReference type="SUPFAM" id="SSF52540">
    <property type="entry name" value="P-loop containing nucleoside triphosphate hydrolases"/>
    <property type="match status" value="1"/>
</dbReference>
<sequence length="314" mass="35623">MDVNAYVDFKNKIVENVSKVIVGKNEVIELVIISFICGGHVLLEDIPGVGKTMLVKAFAKTIGSSFKRIQFTPDLLPSDLTGINFYNQKSNDFEFRPGPLFANLILADEINRATPRTQSSLLEAMEERQITVDGVTRKLQEPFMVLATQNPVESYGTFPLPEAQLDRFFMRISMGYPKRDEEIEIVKRNRHSNIVEGLQCTITKNEIEYVRTNYSKVNVSDDVMEYLMDIVDATRKDDRIQLGVSPRGTIALFKASQAYAAIEGRDYIIPEDVKKMAPYVLNHRIVAKGINRGRNIYEFVKSMIDSIKVPTEEI</sequence>
<evidence type="ECO:0000259" key="4">
    <source>
        <dbReference type="Pfam" id="PF07726"/>
    </source>
</evidence>
<dbReference type="PANTHER" id="PTHR42759:SF5">
    <property type="entry name" value="METHANOL DEHYDROGENASE REGULATOR"/>
    <property type="match status" value="1"/>
</dbReference>
<dbReference type="GO" id="GO:0016887">
    <property type="term" value="F:ATP hydrolysis activity"/>
    <property type="evidence" value="ECO:0007669"/>
    <property type="project" value="InterPro"/>
</dbReference>